<evidence type="ECO:0000313" key="2">
    <source>
        <dbReference type="Proteomes" id="UP001174136"/>
    </source>
</evidence>
<comment type="caution">
    <text evidence="1">The sequence shown here is derived from an EMBL/GenBank/DDBJ whole genome shotgun (WGS) entry which is preliminary data.</text>
</comment>
<dbReference type="AlphaFoldDB" id="A0AA47M4N1"/>
<accession>A0AA47M4N1</accession>
<proteinExistence type="predicted"/>
<dbReference type="PANTHER" id="PTHR45749:SF28">
    <property type="entry name" value="ZINC FINGER MYM-TYPE PROTEIN 1-LIKE-RELATED"/>
    <property type="match status" value="1"/>
</dbReference>
<evidence type="ECO:0000313" key="1">
    <source>
        <dbReference type="EMBL" id="KAK0133570.1"/>
    </source>
</evidence>
<dbReference type="EMBL" id="JAOPHQ010005980">
    <property type="protein sequence ID" value="KAK0133570.1"/>
    <property type="molecule type" value="Genomic_DNA"/>
</dbReference>
<sequence>MGHDEGKESLNRGNYLELLSLLSDYDADLRNHLATATVFTGTSGKIQNDIINAVADVLNDAIKKEIDQTKFVAVMVDETTDQHSSAVICTQVCN</sequence>
<organism evidence="1 2">
    <name type="scientific">Merluccius polli</name>
    <name type="common">Benguela hake</name>
    <name type="synonym">Merluccius cadenati</name>
    <dbReference type="NCBI Taxonomy" id="89951"/>
    <lineage>
        <taxon>Eukaryota</taxon>
        <taxon>Metazoa</taxon>
        <taxon>Chordata</taxon>
        <taxon>Craniata</taxon>
        <taxon>Vertebrata</taxon>
        <taxon>Euteleostomi</taxon>
        <taxon>Actinopterygii</taxon>
        <taxon>Neopterygii</taxon>
        <taxon>Teleostei</taxon>
        <taxon>Neoteleostei</taxon>
        <taxon>Acanthomorphata</taxon>
        <taxon>Zeiogadaria</taxon>
        <taxon>Gadariae</taxon>
        <taxon>Gadiformes</taxon>
        <taxon>Gadoidei</taxon>
        <taxon>Merlucciidae</taxon>
        <taxon>Merluccius</taxon>
    </lineage>
</organism>
<evidence type="ECO:0008006" key="3">
    <source>
        <dbReference type="Google" id="ProtNLM"/>
    </source>
</evidence>
<gene>
    <name evidence="1" type="ORF">N1851_030895</name>
</gene>
<keyword evidence="2" id="KW-1185">Reference proteome</keyword>
<dbReference type="Proteomes" id="UP001174136">
    <property type="component" value="Unassembled WGS sequence"/>
</dbReference>
<dbReference type="PANTHER" id="PTHR45749">
    <property type="match status" value="1"/>
</dbReference>
<reference evidence="1" key="1">
    <citation type="journal article" date="2023" name="Front. Mar. Sci.">
        <title>A new Merluccius polli reference genome to investigate the effects of global change in West African waters.</title>
        <authorList>
            <person name="Mateo J.L."/>
            <person name="Blanco-Fernandez C."/>
            <person name="Garcia-Vazquez E."/>
            <person name="Machado-Schiaffino G."/>
        </authorList>
    </citation>
    <scope>NUCLEOTIDE SEQUENCE</scope>
    <source>
        <strain evidence="1">C29</strain>
        <tissue evidence="1">Fin</tissue>
    </source>
</reference>
<protein>
    <recommendedName>
        <fullName evidence="3">DUF4371 domain-containing protein</fullName>
    </recommendedName>
</protein>
<name>A0AA47M4N1_MERPO</name>